<evidence type="ECO:0000256" key="5">
    <source>
        <dbReference type="ARBA" id="ARBA00022801"/>
    </source>
</evidence>
<name>A0A9P8RMV2_9PEZI</name>
<evidence type="ECO:0000256" key="4">
    <source>
        <dbReference type="ARBA" id="ARBA00022763"/>
    </source>
</evidence>
<keyword evidence="8" id="KW-0539">Nucleus</keyword>
<feature type="binding site" evidence="10">
    <location>
        <position position="444"/>
    </location>
    <ligand>
        <name>substrate</name>
    </ligand>
</feature>
<dbReference type="InterPro" id="IPR010347">
    <property type="entry name" value="Tdp1"/>
</dbReference>
<evidence type="ECO:0000256" key="3">
    <source>
        <dbReference type="ARBA" id="ARBA00022722"/>
    </source>
</evidence>
<evidence type="ECO:0000256" key="7">
    <source>
        <dbReference type="ARBA" id="ARBA00023204"/>
    </source>
</evidence>
<feature type="compositionally biased region" description="Low complexity" evidence="12">
    <location>
        <begin position="41"/>
        <end position="50"/>
    </location>
</feature>
<keyword evidence="4" id="KW-0227">DNA damage</keyword>
<protein>
    <submittedName>
        <fullName evidence="13">Tyrosyl-DNA phosphodiesterase-domain-containing protein</fullName>
    </submittedName>
</protein>
<feature type="region of interest" description="Disordered" evidence="12">
    <location>
        <begin position="31"/>
        <end position="96"/>
    </location>
</feature>
<dbReference type="OrthoDB" id="3907302at2759"/>
<dbReference type="RefSeq" id="XP_045953420.1">
    <property type="nucleotide sequence ID" value="XM_046100767.1"/>
</dbReference>
<evidence type="ECO:0000256" key="11">
    <source>
        <dbReference type="PIRSR" id="PIRSR610347-3"/>
    </source>
</evidence>
<dbReference type="Proteomes" id="UP000758603">
    <property type="component" value="Unassembled WGS sequence"/>
</dbReference>
<evidence type="ECO:0000256" key="10">
    <source>
        <dbReference type="PIRSR" id="PIRSR610347-2"/>
    </source>
</evidence>
<evidence type="ECO:0000313" key="13">
    <source>
        <dbReference type="EMBL" id="KAH6646906.1"/>
    </source>
</evidence>
<evidence type="ECO:0000256" key="1">
    <source>
        <dbReference type="ARBA" id="ARBA00004123"/>
    </source>
</evidence>
<evidence type="ECO:0000256" key="12">
    <source>
        <dbReference type="SAM" id="MobiDB-lite"/>
    </source>
</evidence>
<evidence type="ECO:0000256" key="6">
    <source>
        <dbReference type="ARBA" id="ARBA00022839"/>
    </source>
</evidence>
<dbReference type="GO" id="GO:0003690">
    <property type="term" value="F:double-stranded DNA binding"/>
    <property type="evidence" value="ECO:0007669"/>
    <property type="project" value="TreeGrafter"/>
</dbReference>
<gene>
    <name evidence="13" type="ORF">BKA67DRAFT_540375</name>
</gene>
<comment type="caution">
    <text evidence="13">The sequence shown here is derived from an EMBL/GenBank/DDBJ whole genome shotgun (WGS) entry which is preliminary data.</text>
</comment>
<keyword evidence="6" id="KW-0269">Exonuclease</keyword>
<dbReference type="GeneID" id="70129659"/>
<dbReference type="PANTHER" id="PTHR12415:SF0">
    <property type="entry name" value="TYROSYL-DNA PHOSPHODIESTERASE 1"/>
    <property type="match status" value="1"/>
</dbReference>
<evidence type="ECO:0000313" key="14">
    <source>
        <dbReference type="Proteomes" id="UP000758603"/>
    </source>
</evidence>
<feature type="binding site" evidence="10">
    <location>
        <position position="220"/>
    </location>
    <ligand>
        <name>substrate</name>
    </ligand>
</feature>
<dbReference type="GO" id="GO:0004527">
    <property type="term" value="F:exonuclease activity"/>
    <property type="evidence" value="ECO:0007669"/>
    <property type="project" value="UniProtKB-KW"/>
</dbReference>
<comment type="similarity">
    <text evidence="2">Belongs to the tyrosyl-DNA phosphodiesterase family.</text>
</comment>
<dbReference type="PANTHER" id="PTHR12415">
    <property type="entry name" value="TYROSYL-DNA PHOSPHODIESTERASE 1"/>
    <property type="match status" value="1"/>
</dbReference>
<organism evidence="13 14">
    <name type="scientific">Truncatella angustata</name>
    <dbReference type="NCBI Taxonomy" id="152316"/>
    <lineage>
        <taxon>Eukaryota</taxon>
        <taxon>Fungi</taxon>
        <taxon>Dikarya</taxon>
        <taxon>Ascomycota</taxon>
        <taxon>Pezizomycotina</taxon>
        <taxon>Sordariomycetes</taxon>
        <taxon>Xylariomycetidae</taxon>
        <taxon>Amphisphaeriales</taxon>
        <taxon>Sporocadaceae</taxon>
        <taxon>Truncatella</taxon>
    </lineage>
</organism>
<dbReference type="EMBL" id="JAGPXC010000009">
    <property type="protein sequence ID" value="KAH6646906.1"/>
    <property type="molecule type" value="Genomic_DNA"/>
</dbReference>
<dbReference type="Pfam" id="PF06087">
    <property type="entry name" value="Tyr-DNA_phospho"/>
    <property type="match status" value="1"/>
</dbReference>
<dbReference type="SUPFAM" id="SSF56024">
    <property type="entry name" value="Phospholipase D/nuclease"/>
    <property type="match status" value="2"/>
</dbReference>
<dbReference type="Gene3D" id="3.30.870.10">
    <property type="entry name" value="Endonuclease Chain A"/>
    <property type="match status" value="2"/>
</dbReference>
<dbReference type="GO" id="GO:0003697">
    <property type="term" value="F:single-stranded DNA binding"/>
    <property type="evidence" value="ECO:0007669"/>
    <property type="project" value="TreeGrafter"/>
</dbReference>
<evidence type="ECO:0000256" key="8">
    <source>
        <dbReference type="ARBA" id="ARBA00023242"/>
    </source>
</evidence>
<evidence type="ECO:0000256" key="9">
    <source>
        <dbReference type="PIRSR" id="PIRSR610347-1"/>
    </source>
</evidence>
<keyword evidence="7" id="KW-0234">DNA repair</keyword>
<keyword evidence="14" id="KW-1185">Reference proteome</keyword>
<sequence length="560" mass="62100">MGDPERALLASRADRGALLIEEERQLQEAIRISRFDQEDVSTASEAGSETASEDESVVETSSTKRKAEEDLLSKRPKAARPSVSVGPPSSTMKFPDGAIRITRTPGRQHEKNCVNLKDVIDKRNLVSACIYAFFIANEEVFCHLPFSRSSNAVPIYVGRDPNMDQMVPIACEQAGITIKGKLTRKQLETVSASLDQLHKKQYGKNYHTFYAWSSGSSHSKILVLLYPEFLRLVITSCNLMDIDTVEGDNHWYIHDLPKRSSQIKGCPTHFEENLLAHLRALGSPEDFIDSIEGRYDYSKVKAHLVTSQPGTWSGAKAEEQGLLRLRRVIKDLDLDLAKKAESNKLQLEVCAASIGNLNTKWLNGFSDCALGKANLAVAAADSKVPRLKLFYPTVGDVKGAHESAQDGASNIGCHTRPWASAPNDIKNIFHHYESKDAGCLFHQKLIMAYNPQDSNSLPYFVYLGSANFSQSAWGALEPDKSKKANVETGGTKLVKMSNFECGVVIAGHLITGLLETGTKNWTDGIVPFHQDAARYNIRKDKPWNDPRWVEGYRDDWNGGS</sequence>
<feature type="site" description="Interaction with DNA" evidence="11">
    <location>
        <position position="469"/>
    </location>
</feature>
<feature type="active site" description="Nucleophile" evidence="9">
    <location>
        <position position="218"/>
    </location>
</feature>
<accession>A0A9P8RMV2</accession>
<keyword evidence="3" id="KW-0540">Nuclease</keyword>
<dbReference type="GO" id="GO:0005634">
    <property type="term" value="C:nucleus"/>
    <property type="evidence" value="ECO:0007669"/>
    <property type="project" value="UniProtKB-SubCell"/>
</dbReference>
<evidence type="ECO:0000256" key="2">
    <source>
        <dbReference type="ARBA" id="ARBA00010205"/>
    </source>
</evidence>
<feature type="active site" description="Proton donor/acceptor" evidence="9">
    <location>
        <position position="442"/>
    </location>
</feature>
<dbReference type="GO" id="GO:0006281">
    <property type="term" value="P:DNA repair"/>
    <property type="evidence" value="ECO:0007669"/>
    <property type="project" value="UniProtKB-KW"/>
</dbReference>
<comment type="subcellular location">
    <subcellularLocation>
        <location evidence="1">Nucleus</location>
    </subcellularLocation>
</comment>
<dbReference type="GO" id="GO:0017005">
    <property type="term" value="F:3'-tyrosyl-DNA phosphodiesterase activity"/>
    <property type="evidence" value="ECO:0007669"/>
    <property type="project" value="TreeGrafter"/>
</dbReference>
<dbReference type="AlphaFoldDB" id="A0A9P8RMV2"/>
<proteinExistence type="inferred from homology"/>
<keyword evidence="5" id="KW-0378">Hydrolase</keyword>
<reference evidence="13" key="1">
    <citation type="journal article" date="2021" name="Nat. Commun.">
        <title>Genetic determinants of endophytism in the Arabidopsis root mycobiome.</title>
        <authorList>
            <person name="Mesny F."/>
            <person name="Miyauchi S."/>
            <person name="Thiergart T."/>
            <person name="Pickel B."/>
            <person name="Atanasova L."/>
            <person name="Karlsson M."/>
            <person name="Huettel B."/>
            <person name="Barry K.W."/>
            <person name="Haridas S."/>
            <person name="Chen C."/>
            <person name="Bauer D."/>
            <person name="Andreopoulos W."/>
            <person name="Pangilinan J."/>
            <person name="LaButti K."/>
            <person name="Riley R."/>
            <person name="Lipzen A."/>
            <person name="Clum A."/>
            <person name="Drula E."/>
            <person name="Henrissat B."/>
            <person name="Kohler A."/>
            <person name="Grigoriev I.V."/>
            <person name="Martin F.M."/>
            <person name="Hacquard S."/>
        </authorList>
    </citation>
    <scope>NUCLEOTIDE SEQUENCE</scope>
    <source>
        <strain evidence="13">MPI-SDFR-AT-0073</strain>
    </source>
</reference>